<reference evidence="1 2" key="1">
    <citation type="submission" date="2014-10" db="EMBL/GenBank/DDBJ databases">
        <title>Draft genome of the hookworm Ancylostoma caninum.</title>
        <authorList>
            <person name="Mitreva M."/>
        </authorList>
    </citation>
    <scope>NUCLEOTIDE SEQUENCE [LARGE SCALE GENOMIC DNA]</scope>
    <source>
        <strain evidence="1 2">Baltimore</strain>
    </source>
</reference>
<dbReference type="Proteomes" id="UP000252519">
    <property type="component" value="Unassembled WGS sequence"/>
</dbReference>
<keyword evidence="2" id="KW-1185">Reference proteome</keyword>
<protein>
    <submittedName>
        <fullName evidence="1">ET module</fullName>
    </submittedName>
</protein>
<dbReference type="EMBL" id="JOJR01000154">
    <property type="protein sequence ID" value="RCN43516.1"/>
    <property type="molecule type" value="Genomic_DNA"/>
</dbReference>
<proteinExistence type="predicted"/>
<evidence type="ECO:0000313" key="2">
    <source>
        <dbReference type="Proteomes" id="UP000252519"/>
    </source>
</evidence>
<dbReference type="AlphaFoldDB" id="A0A368GGK0"/>
<evidence type="ECO:0000313" key="1">
    <source>
        <dbReference type="EMBL" id="RCN43516.1"/>
    </source>
</evidence>
<dbReference type="OrthoDB" id="5803891at2759"/>
<sequence>MCDPTSICRALNMSNQCSTVEPGLGGCCCNTDACLNPVTNTFPGNDLICYVGIYYEKDNYSVGSEVKCNGKCASLQTTFAGKKFKSYHCAPTQICKALAVDNSCGPVYKDSDVTACCCDSGKNCNVKEPISTNNTAPAFTGTPIACQSGIFVDGAAITSNNANFIACKGQCAKLSYATNVTGSQHTLDLYTCDPASVCSGLGLSNSCASIDGTSVSGCCCSYDACVTPSVTPTPPSGGSASLSLSLAIIAAVYTLFRQ</sequence>
<gene>
    <name evidence="1" type="ORF">ANCCAN_10479</name>
</gene>
<comment type="caution">
    <text evidence="1">The sequence shown here is derived from an EMBL/GenBank/DDBJ whole genome shotgun (WGS) entry which is preliminary data.</text>
</comment>
<dbReference type="InterPro" id="IPR002603">
    <property type="entry name" value="ET_repeat"/>
</dbReference>
<organism evidence="1 2">
    <name type="scientific">Ancylostoma caninum</name>
    <name type="common">Dog hookworm</name>
    <dbReference type="NCBI Taxonomy" id="29170"/>
    <lineage>
        <taxon>Eukaryota</taxon>
        <taxon>Metazoa</taxon>
        <taxon>Ecdysozoa</taxon>
        <taxon>Nematoda</taxon>
        <taxon>Chromadorea</taxon>
        <taxon>Rhabditida</taxon>
        <taxon>Rhabditina</taxon>
        <taxon>Rhabditomorpha</taxon>
        <taxon>Strongyloidea</taxon>
        <taxon>Ancylostomatidae</taxon>
        <taxon>Ancylostomatinae</taxon>
        <taxon>Ancylostoma</taxon>
    </lineage>
</organism>
<name>A0A368GGK0_ANCCA</name>
<accession>A0A368GGK0</accession>
<dbReference type="Pfam" id="PF01684">
    <property type="entry name" value="ET"/>
    <property type="match status" value="3"/>
</dbReference>